<name>A0A3M9MFX8_9BACT</name>
<dbReference type="RefSeq" id="WP_123128182.1">
    <property type="nucleotide sequence ID" value="NZ_RJJD01000013.1"/>
</dbReference>
<keyword evidence="1 4" id="KW-0808">Transferase</keyword>
<gene>
    <name evidence="4" type="ORF">EFB08_17120</name>
</gene>
<reference evidence="4 5" key="1">
    <citation type="submission" date="2018-11" db="EMBL/GenBank/DDBJ databases">
        <title>Rufibacter latericius sp. nov., isolated from water in Baiyang Lake.</title>
        <authorList>
            <person name="Yang Y."/>
        </authorList>
    </citation>
    <scope>NUCLEOTIDE SEQUENCE [LARGE SCALE GENOMIC DNA]</scope>
    <source>
        <strain evidence="4 5">R-22-1c-1</strain>
    </source>
</reference>
<dbReference type="CDD" id="cd04301">
    <property type="entry name" value="NAT_SF"/>
    <property type="match status" value="1"/>
</dbReference>
<feature type="domain" description="N-acetyltransferase" evidence="3">
    <location>
        <begin position="1"/>
        <end position="153"/>
    </location>
</feature>
<evidence type="ECO:0000313" key="5">
    <source>
        <dbReference type="Proteomes" id="UP000272117"/>
    </source>
</evidence>
<protein>
    <submittedName>
        <fullName evidence="4">N-acetyltransferase</fullName>
    </submittedName>
</protein>
<dbReference type="PANTHER" id="PTHR43072:SF23">
    <property type="entry name" value="UPF0039 PROTEIN C11D3.02C"/>
    <property type="match status" value="1"/>
</dbReference>
<dbReference type="Gene3D" id="3.40.630.30">
    <property type="match status" value="1"/>
</dbReference>
<dbReference type="InterPro" id="IPR016181">
    <property type="entry name" value="Acyl_CoA_acyltransferase"/>
</dbReference>
<dbReference type="PANTHER" id="PTHR43072">
    <property type="entry name" value="N-ACETYLTRANSFERASE"/>
    <property type="match status" value="1"/>
</dbReference>
<evidence type="ECO:0000259" key="3">
    <source>
        <dbReference type="PROSITE" id="PS51186"/>
    </source>
</evidence>
<dbReference type="SUPFAM" id="SSF55729">
    <property type="entry name" value="Acyl-CoA N-acyltransferases (Nat)"/>
    <property type="match status" value="1"/>
</dbReference>
<accession>A0A3M9MFX8</accession>
<keyword evidence="2" id="KW-0012">Acyltransferase</keyword>
<sequence>MPIAPLLPSHWVDVKRIYLEGIATGQATFQTEAPSWEDWDKGHLNSCRFVALEGEEVCGWVALSPVSSRCVYAGVAEVSVYVGQGFRGKGIGEKLLKHLITEAENNGIWTIQAGIFPENVASVKLHEKNGFRIVGLRERLAKHHGVWRSVYFLERRSLVAGND</sequence>
<dbReference type="PROSITE" id="PS51186">
    <property type="entry name" value="GNAT"/>
    <property type="match status" value="1"/>
</dbReference>
<dbReference type="Pfam" id="PF00583">
    <property type="entry name" value="Acetyltransf_1"/>
    <property type="match status" value="1"/>
</dbReference>
<evidence type="ECO:0000256" key="2">
    <source>
        <dbReference type="ARBA" id="ARBA00023315"/>
    </source>
</evidence>
<proteinExistence type="predicted"/>
<evidence type="ECO:0000313" key="4">
    <source>
        <dbReference type="EMBL" id="RNI24095.1"/>
    </source>
</evidence>
<dbReference type="EMBL" id="RJJD01000013">
    <property type="protein sequence ID" value="RNI24095.1"/>
    <property type="molecule type" value="Genomic_DNA"/>
</dbReference>
<dbReference type="AlphaFoldDB" id="A0A3M9MFX8"/>
<keyword evidence="5" id="KW-1185">Reference proteome</keyword>
<dbReference type="InterPro" id="IPR000182">
    <property type="entry name" value="GNAT_dom"/>
</dbReference>
<dbReference type="Proteomes" id="UP000272117">
    <property type="component" value="Unassembled WGS sequence"/>
</dbReference>
<evidence type="ECO:0000256" key="1">
    <source>
        <dbReference type="ARBA" id="ARBA00022679"/>
    </source>
</evidence>
<comment type="caution">
    <text evidence="4">The sequence shown here is derived from an EMBL/GenBank/DDBJ whole genome shotgun (WGS) entry which is preliminary data.</text>
</comment>
<dbReference type="OrthoDB" id="9799096at2"/>
<dbReference type="GO" id="GO:0016747">
    <property type="term" value="F:acyltransferase activity, transferring groups other than amino-acyl groups"/>
    <property type="evidence" value="ECO:0007669"/>
    <property type="project" value="InterPro"/>
</dbReference>
<organism evidence="4 5">
    <name type="scientific">Rufibacter latericius</name>
    <dbReference type="NCBI Taxonomy" id="2487040"/>
    <lineage>
        <taxon>Bacteria</taxon>
        <taxon>Pseudomonadati</taxon>
        <taxon>Bacteroidota</taxon>
        <taxon>Cytophagia</taxon>
        <taxon>Cytophagales</taxon>
        <taxon>Hymenobacteraceae</taxon>
        <taxon>Rufibacter</taxon>
    </lineage>
</organism>